<evidence type="ECO:0000313" key="12">
    <source>
        <dbReference type="Proteomes" id="UP000193355"/>
    </source>
</evidence>
<protein>
    <submittedName>
        <fullName evidence="11">TRAP-type C4-dicarboxylate transport system, small permease component</fullName>
    </submittedName>
</protein>
<feature type="transmembrane region" description="Helical" evidence="9">
    <location>
        <begin position="20"/>
        <end position="43"/>
    </location>
</feature>
<evidence type="ECO:0000256" key="3">
    <source>
        <dbReference type="ARBA" id="ARBA00022475"/>
    </source>
</evidence>
<evidence type="ECO:0000313" key="11">
    <source>
        <dbReference type="EMBL" id="SMG21108.1"/>
    </source>
</evidence>
<dbReference type="EMBL" id="FXBB01000007">
    <property type="protein sequence ID" value="SMG21108.1"/>
    <property type="molecule type" value="Genomic_DNA"/>
</dbReference>
<organism evidence="11 12">
    <name type="scientific">Dethiosulfovibrio salsuginis</name>
    <dbReference type="NCBI Taxonomy" id="561720"/>
    <lineage>
        <taxon>Bacteria</taxon>
        <taxon>Thermotogati</taxon>
        <taxon>Synergistota</taxon>
        <taxon>Synergistia</taxon>
        <taxon>Synergistales</taxon>
        <taxon>Dethiosulfovibrionaceae</taxon>
        <taxon>Dethiosulfovibrio</taxon>
    </lineage>
</organism>
<dbReference type="OrthoDB" id="45144at2"/>
<evidence type="ECO:0000259" key="10">
    <source>
        <dbReference type="Pfam" id="PF04290"/>
    </source>
</evidence>
<keyword evidence="2" id="KW-0813">Transport</keyword>
<reference evidence="12" key="1">
    <citation type="submission" date="2017-04" db="EMBL/GenBank/DDBJ databases">
        <authorList>
            <person name="Varghese N."/>
            <person name="Submissions S."/>
        </authorList>
    </citation>
    <scope>NUCLEOTIDE SEQUENCE [LARGE SCALE GENOMIC DNA]</scope>
    <source>
        <strain evidence="12">USBA 82</strain>
    </source>
</reference>
<comment type="similarity">
    <text evidence="8">Belongs to the TRAP transporter small permease family.</text>
</comment>
<dbReference type="InterPro" id="IPR007387">
    <property type="entry name" value="TRAP_DctQ"/>
</dbReference>
<evidence type="ECO:0000256" key="8">
    <source>
        <dbReference type="ARBA" id="ARBA00038436"/>
    </source>
</evidence>
<feature type="transmembrane region" description="Helical" evidence="9">
    <location>
        <begin position="129"/>
        <end position="150"/>
    </location>
</feature>
<feature type="domain" description="Tripartite ATP-independent periplasmic transporters DctQ component" evidence="10">
    <location>
        <begin position="26"/>
        <end position="151"/>
    </location>
</feature>
<dbReference type="GO" id="GO:0015740">
    <property type="term" value="P:C4-dicarboxylate transport"/>
    <property type="evidence" value="ECO:0007669"/>
    <property type="project" value="TreeGrafter"/>
</dbReference>
<dbReference type="Pfam" id="PF04290">
    <property type="entry name" value="DctQ"/>
    <property type="match status" value="1"/>
</dbReference>
<evidence type="ECO:0000256" key="2">
    <source>
        <dbReference type="ARBA" id="ARBA00022448"/>
    </source>
</evidence>
<evidence type="ECO:0000256" key="4">
    <source>
        <dbReference type="ARBA" id="ARBA00022519"/>
    </source>
</evidence>
<feature type="transmembrane region" description="Helical" evidence="9">
    <location>
        <begin position="49"/>
        <end position="67"/>
    </location>
</feature>
<dbReference type="AlphaFoldDB" id="A0A1X7J1Q6"/>
<dbReference type="STRING" id="561720.SAMN06275492_10729"/>
<dbReference type="InterPro" id="IPR055348">
    <property type="entry name" value="DctQ"/>
</dbReference>
<dbReference type="GO" id="GO:0022857">
    <property type="term" value="F:transmembrane transporter activity"/>
    <property type="evidence" value="ECO:0007669"/>
    <property type="project" value="TreeGrafter"/>
</dbReference>
<evidence type="ECO:0000256" key="7">
    <source>
        <dbReference type="ARBA" id="ARBA00023136"/>
    </source>
</evidence>
<keyword evidence="7 9" id="KW-0472">Membrane</keyword>
<proteinExistence type="inferred from homology"/>
<keyword evidence="3" id="KW-1003">Cell membrane</keyword>
<comment type="subcellular location">
    <subcellularLocation>
        <location evidence="1">Cell inner membrane</location>
        <topology evidence="1">Multi-pass membrane protein</topology>
    </subcellularLocation>
</comment>
<evidence type="ECO:0000256" key="1">
    <source>
        <dbReference type="ARBA" id="ARBA00004429"/>
    </source>
</evidence>
<feature type="transmembrane region" description="Helical" evidence="9">
    <location>
        <begin position="87"/>
        <end position="109"/>
    </location>
</feature>
<accession>A0A1X7J1Q6</accession>
<keyword evidence="5 9" id="KW-0812">Transmembrane</keyword>
<dbReference type="Proteomes" id="UP000193355">
    <property type="component" value="Unassembled WGS sequence"/>
</dbReference>
<gene>
    <name evidence="11" type="ORF">SAMN06275492_10729</name>
</gene>
<keyword evidence="12" id="KW-1185">Reference proteome</keyword>
<dbReference type="GO" id="GO:0005886">
    <property type="term" value="C:plasma membrane"/>
    <property type="evidence" value="ECO:0007669"/>
    <property type="project" value="UniProtKB-SubCell"/>
</dbReference>
<evidence type="ECO:0000256" key="6">
    <source>
        <dbReference type="ARBA" id="ARBA00022989"/>
    </source>
</evidence>
<dbReference type="PANTHER" id="PTHR35011">
    <property type="entry name" value="2,3-DIKETO-L-GULONATE TRAP TRANSPORTER SMALL PERMEASE PROTEIN YIAM"/>
    <property type="match status" value="1"/>
</dbReference>
<evidence type="ECO:0000256" key="9">
    <source>
        <dbReference type="SAM" id="Phobius"/>
    </source>
</evidence>
<dbReference type="RefSeq" id="WP_085544092.1">
    <property type="nucleotide sequence ID" value="NZ_FXBB01000007.1"/>
</dbReference>
<keyword evidence="4" id="KW-0997">Cell inner membrane</keyword>
<name>A0A1X7J1Q6_9BACT</name>
<sequence>MALLRKLSFNVNRICEVTLFSLMVFMVGLTMAQIVCRVFFQALVWSEELVRFSLVAASLVGASVAFYRGSHISISFLTDRLPSGLRLAVQVAMRLGAVAFFVVVAWYGWILMGTESFQTTPALGISMRWVYAMYPLFGAVVILHLLAGFADLMGGER</sequence>
<keyword evidence="6 9" id="KW-1133">Transmembrane helix</keyword>
<evidence type="ECO:0000256" key="5">
    <source>
        <dbReference type="ARBA" id="ARBA00022692"/>
    </source>
</evidence>
<dbReference type="PANTHER" id="PTHR35011:SF5">
    <property type="entry name" value="SIALIC ACID TRAP TRANSPORTER SMALL PERMEASE PROTEIN SIAQ"/>
    <property type="match status" value="1"/>
</dbReference>